<proteinExistence type="predicted"/>
<name>A0AC34RFV8_9BILA</name>
<sequence length="463" mass="51406">DKLIWLLIFLWIKSGDFLAIDLLDANQLEPIEHNYCNDTELMNEAGLVKTPLGQFLGYSCSAEFYHCRWQSDGFRTYRKACKTGLVFDTLGTQNCNFDFNIKGCGLRSDGTLQCKPEEFSCPLSETCVGLAQRCDGTYDCILEEDEQNCPMCSSEEFPCIVSEQCIPSSGRCNGVKECNDGTDEMNCEECGAGYFHCLKSNQCIPIKQRCDGVPQCIHGDDELLCKVVNERFYICENRLDQVPIAQVCDGVENCPDGSDEKYCNQAIVAPHPNGVYPIANNAFMELMNQAVGTPQQFSSIPEEQSEDDEESEVEAQQEDDELPEKPLLPIAQFTLPPPPLTTTTRRPTTSPTTTTKKPKQIHSTVAFEVQKKHPFMPPRSSNHSRSSVSVVSVTAPPINRGKSVESITITTAAPKTNNDEAEQVFQVTRKALANAAESIDELDQELIKKLGARFSNNGQFSPK</sequence>
<evidence type="ECO:0000313" key="1">
    <source>
        <dbReference type="Proteomes" id="UP000887576"/>
    </source>
</evidence>
<reference evidence="2" key="1">
    <citation type="submission" date="2022-11" db="UniProtKB">
        <authorList>
            <consortium name="WormBaseParasite"/>
        </authorList>
    </citation>
    <scope>IDENTIFICATION</scope>
</reference>
<dbReference type="Proteomes" id="UP000887576">
    <property type="component" value="Unplaced"/>
</dbReference>
<evidence type="ECO:0000313" key="2">
    <source>
        <dbReference type="WBParaSite" id="JU765_v2.g6532.t1"/>
    </source>
</evidence>
<dbReference type="WBParaSite" id="JU765_v2.g6532.t1">
    <property type="protein sequence ID" value="JU765_v2.g6532.t1"/>
    <property type="gene ID" value="JU765_v2.g6532"/>
</dbReference>
<protein>
    <submittedName>
        <fullName evidence="2">Chitin-binding type-2 domain-containing protein</fullName>
    </submittedName>
</protein>
<accession>A0AC34RFV8</accession>
<organism evidence="1 2">
    <name type="scientific">Panagrolaimus sp. JU765</name>
    <dbReference type="NCBI Taxonomy" id="591449"/>
    <lineage>
        <taxon>Eukaryota</taxon>
        <taxon>Metazoa</taxon>
        <taxon>Ecdysozoa</taxon>
        <taxon>Nematoda</taxon>
        <taxon>Chromadorea</taxon>
        <taxon>Rhabditida</taxon>
        <taxon>Tylenchina</taxon>
        <taxon>Panagrolaimomorpha</taxon>
        <taxon>Panagrolaimoidea</taxon>
        <taxon>Panagrolaimidae</taxon>
        <taxon>Panagrolaimus</taxon>
    </lineage>
</organism>